<accession>A0A251UEY6</accession>
<keyword evidence="2" id="KW-1185">Reference proteome</keyword>
<evidence type="ECO:0000313" key="2">
    <source>
        <dbReference type="Proteomes" id="UP000215914"/>
    </source>
</evidence>
<dbReference type="InParanoid" id="A0A251UEY6"/>
<name>A0A251UEY6_HELAN</name>
<proteinExistence type="predicted"/>
<sequence>MQRREEDFRKLGTQLSDIYLRLISCTGSPSGSPSVGNSIGIVINFSPVEDLHRFGTQFSDIYLRLISCTGSPSGSPSVGNFSWNQNESFTCSFNYTSSSDSPATFKCNIYF</sequence>
<reference evidence="2" key="1">
    <citation type="journal article" date="2017" name="Nature">
        <title>The sunflower genome provides insights into oil metabolism, flowering and Asterid evolution.</title>
        <authorList>
            <person name="Badouin H."/>
            <person name="Gouzy J."/>
            <person name="Grassa C.J."/>
            <person name="Murat F."/>
            <person name="Staton S.E."/>
            <person name="Cottret L."/>
            <person name="Lelandais-Briere C."/>
            <person name="Owens G.L."/>
            <person name="Carrere S."/>
            <person name="Mayjonade B."/>
            <person name="Legrand L."/>
            <person name="Gill N."/>
            <person name="Kane N.C."/>
            <person name="Bowers J.E."/>
            <person name="Hubner S."/>
            <person name="Bellec A."/>
            <person name="Berard A."/>
            <person name="Berges H."/>
            <person name="Blanchet N."/>
            <person name="Boniface M.C."/>
            <person name="Brunel D."/>
            <person name="Catrice O."/>
            <person name="Chaidir N."/>
            <person name="Claudel C."/>
            <person name="Donnadieu C."/>
            <person name="Faraut T."/>
            <person name="Fievet G."/>
            <person name="Helmstetter N."/>
            <person name="King M."/>
            <person name="Knapp S.J."/>
            <person name="Lai Z."/>
            <person name="Le Paslier M.C."/>
            <person name="Lippi Y."/>
            <person name="Lorenzon L."/>
            <person name="Mandel J.R."/>
            <person name="Marage G."/>
            <person name="Marchand G."/>
            <person name="Marquand E."/>
            <person name="Bret-Mestries E."/>
            <person name="Morien E."/>
            <person name="Nambeesan S."/>
            <person name="Nguyen T."/>
            <person name="Pegot-Espagnet P."/>
            <person name="Pouilly N."/>
            <person name="Raftis F."/>
            <person name="Sallet E."/>
            <person name="Schiex T."/>
            <person name="Thomas J."/>
            <person name="Vandecasteele C."/>
            <person name="Vares D."/>
            <person name="Vear F."/>
            <person name="Vautrin S."/>
            <person name="Crespi M."/>
            <person name="Mangin B."/>
            <person name="Burke J.M."/>
            <person name="Salse J."/>
            <person name="Munos S."/>
            <person name="Vincourt P."/>
            <person name="Rieseberg L.H."/>
            <person name="Langlade N.B."/>
        </authorList>
    </citation>
    <scope>NUCLEOTIDE SEQUENCE [LARGE SCALE GENOMIC DNA]</scope>
    <source>
        <strain evidence="2">cv. SF193</strain>
    </source>
</reference>
<protein>
    <submittedName>
        <fullName evidence="1">Uncharacterized protein</fullName>
    </submittedName>
</protein>
<organism evidence="1 2">
    <name type="scientific">Helianthus annuus</name>
    <name type="common">Common sunflower</name>
    <dbReference type="NCBI Taxonomy" id="4232"/>
    <lineage>
        <taxon>Eukaryota</taxon>
        <taxon>Viridiplantae</taxon>
        <taxon>Streptophyta</taxon>
        <taxon>Embryophyta</taxon>
        <taxon>Tracheophyta</taxon>
        <taxon>Spermatophyta</taxon>
        <taxon>Magnoliopsida</taxon>
        <taxon>eudicotyledons</taxon>
        <taxon>Gunneridae</taxon>
        <taxon>Pentapetalae</taxon>
        <taxon>asterids</taxon>
        <taxon>campanulids</taxon>
        <taxon>Asterales</taxon>
        <taxon>Asteraceae</taxon>
        <taxon>Asteroideae</taxon>
        <taxon>Heliantheae alliance</taxon>
        <taxon>Heliantheae</taxon>
        <taxon>Helianthus</taxon>
    </lineage>
</organism>
<dbReference type="Proteomes" id="UP000215914">
    <property type="component" value="Chromosome 7"/>
</dbReference>
<evidence type="ECO:0000313" key="1">
    <source>
        <dbReference type="EMBL" id="OTG21639.1"/>
    </source>
</evidence>
<gene>
    <name evidence="1" type="ORF">HannXRQ_Chr07g0206331</name>
</gene>
<dbReference type="EMBL" id="CM007896">
    <property type="protein sequence ID" value="OTG21639.1"/>
    <property type="molecule type" value="Genomic_DNA"/>
</dbReference>
<dbReference type="AlphaFoldDB" id="A0A251UEY6"/>